<sequence length="69" mass="7688">MNSDTAAPGGMYGQRPSKSAEWARKLHFERMAEMSPRERVLLALSLKERSRLIQERVALLQSGAPTCGD</sequence>
<protein>
    <submittedName>
        <fullName evidence="1">Uncharacterized protein</fullName>
    </submittedName>
</protein>
<dbReference type="HOGENOM" id="CLU_2771562_0_0_7"/>
<accession>F8CR17</accession>
<dbReference type="KEGG" id="mfu:LILAB_05700"/>
<dbReference type="STRING" id="483219.LILAB_05700"/>
<organism evidence="1 2">
    <name type="scientific">Myxococcus fulvus (strain ATCC BAA-855 / HW-1)</name>
    <dbReference type="NCBI Taxonomy" id="483219"/>
    <lineage>
        <taxon>Bacteria</taxon>
        <taxon>Pseudomonadati</taxon>
        <taxon>Myxococcota</taxon>
        <taxon>Myxococcia</taxon>
        <taxon>Myxococcales</taxon>
        <taxon>Cystobacterineae</taxon>
        <taxon>Myxococcaceae</taxon>
        <taxon>Myxococcus</taxon>
    </lineage>
</organism>
<name>F8CR17_MYXFH</name>
<gene>
    <name evidence="1" type="ordered locus">LILAB_05700</name>
</gene>
<evidence type="ECO:0000313" key="2">
    <source>
        <dbReference type="Proteomes" id="UP000000488"/>
    </source>
</evidence>
<evidence type="ECO:0000313" key="1">
    <source>
        <dbReference type="EMBL" id="AEI63061.1"/>
    </source>
</evidence>
<dbReference type="Proteomes" id="UP000000488">
    <property type="component" value="Chromosome"/>
</dbReference>
<dbReference type="EMBL" id="CP002830">
    <property type="protein sequence ID" value="AEI63061.1"/>
    <property type="molecule type" value="Genomic_DNA"/>
</dbReference>
<proteinExistence type="predicted"/>
<reference evidence="1 2" key="1">
    <citation type="journal article" date="2011" name="J. Bacteriol.">
        <title>Genome sequence of the halotolerant marine bacterium Myxococcus fulvus HW-1.</title>
        <authorList>
            <person name="Li Z.F."/>
            <person name="Li X."/>
            <person name="Liu H."/>
            <person name="Liu X."/>
            <person name="Han K."/>
            <person name="Wu Z.H."/>
            <person name="Hu W."/>
            <person name="Li F.F."/>
            <person name="Li Y.Z."/>
        </authorList>
    </citation>
    <scope>NUCLEOTIDE SEQUENCE [LARGE SCALE GENOMIC DNA]</scope>
    <source>
        <strain evidence="2">ATCC BAA-855 / HW-1</strain>
    </source>
</reference>
<dbReference type="AlphaFoldDB" id="F8CR17"/>